<proteinExistence type="predicted"/>
<dbReference type="GO" id="GO:0008726">
    <property type="term" value="F:alkanesulfonate monooxygenase activity"/>
    <property type="evidence" value="ECO:0007669"/>
    <property type="project" value="TreeGrafter"/>
</dbReference>
<keyword evidence="1" id="KW-0285">Flavoprotein</keyword>
<reference evidence="6" key="1">
    <citation type="submission" date="2020-05" db="EMBL/GenBank/DDBJ databases">
        <authorList>
            <person name="Chiriac C."/>
            <person name="Salcher M."/>
            <person name="Ghai R."/>
            <person name="Kavagutti S V."/>
        </authorList>
    </citation>
    <scope>NUCLEOTIDE SEQUENCE</scope>
</reference>
<keyword evidence="2" id="KW-0288">FMN</keyword>
<evidence type="ECO:0000313" key="6">
    <source>
        <dbReference type="EMBL" id="CAB4587116.1"/>
    </source>
</evidence>
<dbReference type="InterPro" id="IPR011251">
    <property type="entry name" value="Luciferase-like_dom"/>
</dbReference>
<evidence type="ECO:0000259" key="5">
    <source>
        <dbReference type="Pfam" id="PF00296"/>
    </source>
</evidence>
<evidence type="ECO:0000256" key="2">
    <source>
        <dbReference type="ARBA" id="ARBA00022643"/>
    </source>
</evidence>
<keyword evidence="3" id="KW-0560">Oxidoreductase</keyword>
<sequence length="304" mass="32840">MVLSENATLVESHDLGGVVELARMAESNGVHTVMISEHVVLARDSNASGPMVNPRDYAAPGNQHPHTPWPDSVVLASAVVQATTRLRVALAAVITPLRHPLLLAKQLGTLDLLAGGRLVVQPTVSWSQGEYDALGVPFRERGRILDEQLAAMHAAWTSPPQQPSSHRGDHFTYGDVWVEPRRGVPVSMWFGGQRLHDVLIERIVRYGSGFHPFGTPTPDELARLAAAMTAAGRSIDELELIGGIRGRFTGTDDVADLDEALATIPAKVAEGYRSICFKPSMFTDECDEVPEVCRRVVAALHAAA</sequence>
<accession>A0A6J6FE00</accession>
<evidence type="ECO:0000256" key="1">
    <source>
        <dbReference type="ARBA" id="ARBA00022630"/>
    </source>
</evidence>
<dbReference type="SUPFAM" id="SSF51679">
    <property type="entry name" value="Bacterial luciferase-like"/>
    <property type="match status" value="1"/>
</dbReference>
<name>A0A6J6FE00_9ZZZZ</name>
<dbReference type="EMBL" id="CAEZSR010000198">
    <property type="protein sequence ID" value="CAB4587116.1"/>
    <property type="molecule type" value="Genomic_DNA"/>
</dbReference>
<evidence type="ECO:0000256" key="4">
    <source>
        <dbReference type="ARBA" id="ARBA00023033"/>
    </source>
</evidence>
<dbReference type="InterPro" id="IPR036661">
    <property type="entry name" value="Luciferase-like_sf"/>
</dbReference>
<dbReference type="Pfam" id="PF00296">
    <property type="entry name" value="Bac_luciferase"/>
    <property type="match status" value="1"/>
</dbReference>
<gene>
    <name evidence="6" type="ORF">UFOPK1493_03504</name>
</gene>
<protein>
    <submittedName>
        <fullName evidence="6">Unannotated protein</fullName>
    </submittedName>
</protein>
<keyword evidence="4" id="KW-0503">Monooxygenase</keyword>
<dbReference type="GO" id="GO:0046306">
    <property type="term" value="P:alkanesulfonate catabolic process"/>
    <property type="evidence" value="ECO:0007669"/>
    <property type="project" value="TreeGrafter"/>
</dbReference>
<feature type="domain" description="Luciferase-like" evidence="5">
    <location>
        <begin position="11"/>
        <end position="243"/>
    </location>
</feature>
<dbReference type="Gene3D" id="3.20.20.30">
    <property type="entry name" value="Luciferase-like domain"/>
    <property type="match status" value="1"/>
</dbReference>
<dbReference type="InterPro" id="IPR050172">
    <property type="entry name" value="SsuD_RutA_monooxygenase"/>
</dbReference>
<dbReference type="PANTHER" id="PTHR42847:SF4">
    <property type="entry name" value="ALKANESULFONATE MONOOXYGENASE-RELATED"/>
    <property type="match status" value="1"/>
</dbReference>
<organism evidence="6">
    <name type="scientific">freshwater metagenome</name>
    <dbReference type="NCBI Taxonomy" id="449393"/>
    <lineage>
        <taxon>unclassified sequences</taxon>
        <taxon>metagenomes</taxon>
        <taxon>ecological metagenomes</taxon>
    </lineage>
</organism>
<dbReference type="AlphaFoldDB" id="A0A6J6FE00"/>
<dbReference type="PANTHER" id="PTHR42847">
    <property type="entry name" value="ALKANESULFONATE MONOOXYGENASE"/>
    <property type="match status" value="1"/>
</dbReference>
<evidence type="ECO:0000256" key="3">
    <source>
        <dbReference type="ARBA" id="ARBA00023002"/>
    </source>
</evidence>